<organism evidence="3 4">
    <name type="scientific">Cymbomonas tetramitiformis</name>
    <dbReference type="NCBI Taxonomy" id="36881"/>
    <lineage>
        <taxon>Eukaryota</taxon>
        <taxon>Viridiplantae</taxon>
        <taxon>Chlorophyta</taxon>
        <taxon>Pyramimonadophyceae</taxon>
        <taxon>Pyramimonadales</taxon>
        <taxon>Pyramimonadaceae</taxon>
        <taxon>Cymbomonas</taxon>
    </lineage>
</organism>
<evidence type="ECO:0000313" key="4">
    <source>
        <dbReference type="Proteomes" id="UP001190700"/>
    </source>
</evidence>
<comment type="caution">
    <text evidence="3">The sequence shown here is derived from an EMBL/GenBank/DDBJ whole genome shotgun (WGS) entry which is preliminary data.</text>
</comment>
<name>A0AAE0LL97_9CHLO</name>
<feature type="domain" description="AB hydrolase-1" evidence="2">
    <location>
        <begin position="116"/>
        <end position="177"/>
    </location>
</feature>
<evidence type="ECO:0000256" key="1">
    <source>
        <dbReference type="SAM" id="MobiDB-lite"/>
    </source>
</evidence>
<protein>
    <recommendedName>
        <fullName evidence="2">AB hydrolase-1 domain-containing protein</fullName>
    </recommendedName>
</protein>
<gene>
    <name evidence="3" type="ORF">CYMTET_3537</name>
</gene>
<dbReference type="EMBL" id="LGRX02000272">
    <property type="protein sequence ID" value="KAK3289010.1"/>
    <property type="molecule type" value="Genomic_DNA"/>
</dbReference>
<dbReference type="Gene3D" id="3.40.50.1820">
    <property type="entry name" value="alpha/beta hydrolase"/>
    <property type="match status" value="1"/>
</dbReference>
<dbReference type="InterPro" id="IPR000073">
    <property type="entry name" value="AB_hydrolase_1"/>
</dbReference>
<keyword evidence="4" id="KW-1185">Reference proteome</keyword>
<dbReference type="InterPro" id="IPR050266">
    <property type="entry name" value="AB_hydrolase_sf"/>
</dbReference>
<dbReference type="GO" id="GO:0016020">
    <property type="term" value="C:membrane"/>
    <property type="evidence" value="ECO:0007669"/>
    <property type="project" value="TreeGrafter"/>
</dbReference>
<evidence type="ECO:0000313" key="3">
    <source>
        <dbReference type="EMBL" id="KAK3289010.1"/>
    </source>
</evidence>
<dbReference type="PANTHER" id="PTHR43798">
    <property type="entry name" value="MONOACYLGLYCEROL LIPASE"/>
    <property type="match status" value="1"/>
</dbReference>
<dbReference type="SUPFAM" id="SSF53474">
    <property type="entry name" value="alpha/beta-Hydrolases"/>
    <property type="match status" value="1"/>
</dbReference>
<proteinExistence type="predicted"/>
<evidence type="ECO:0000259" key="2">
    <source>
        <dbReference type="Pfam" id="PF00561"/>
    </source>
</evidence>
<sequence>MSWASGMFEKPKRSSGRVRKTRDSGHGDRRHKDTLTEMRWHLDLPSDAESAFRASSQICSTEIPSLPCISKEELDEGKELSRAAEASVKGVHSLRFQDVSTGMRLRYLVWGESERVIILLHGIGESAGIFAGLGPRLASREYKVIALDLRGHGDSSSSQAGQYTPESLAQDLESFVIEKGVTLCKEH</sequence>
<feature type="region of interest" description="Disordered" evidence="1">
    <location>
        <begin position="1"/>
        <end position="34"/>
    </location>
</feature>
<dbReference type="Proteomes" id="UP001190700">
    <property type="component" value="Unassembled WGS sequence"/>
</dbReference>
<accession>A0AAE0LL97</accession>
<dbReference type="InterPro" id="IPR029058">
    <property type="entry name" value="AB_hydrolase_fold"/>
</dbReference>
<reference evidence="3 4" key="1">
    <citation type="journal article" date="2015" name="Genome Biol. Evol.">
        <title>Comparative Genomics of a Bacterivorous Green Alga Reveals Evolutionary Causalities and Consequences of Phago-Mixotrophic Mode of Nutrition.</title>
        <authorList>
            <person name="Burns J.A."/>
            <person name="Paasch A."/>
            <person name="Narechania A."/>
            <person name="Kim E."/>
        </authorList>
    </citation>
    <scope>NUCLEOTIDE SEQUENCE [LARGE SCALE GENOMIC DNA]</scope>
    <source>
        <strain evidence="3 4">PLY_AMNH</strain>
    </source>
</reference>
<feature type="compositionally biased region" description="Basic and acidic residues" evidence="1">
    <location>
        <begin position="21"/>
        <end position="34"/>
    </location>
</feature>
<dbReference type="AlphaFoldDB" id="A0AAE0LL97"/>
<dbReference type="Pfam" id="PF00561">
    <property type="entry name" value="Abhydrolase_1"/>
    <property type="match status" value="1"/>
</dbReference>
<dbReference type="PANTHER" id="PTHR43798:SF33">
    <property type="entry name" value="HYDROLASE, PUTATIVE (AFU_ORTHOLOGUE AFUA_2G14860)-RELATED"/>
    <property type="match status" value="1"/>
</dbReference>